<protein>
    <recommendedName>
        <fullName evidence="4">DUF368 domain-containing protein</fullName>
    </recommendedName>
</protein>
<dbReference type="Proteomes" id="UP000177067">
    <property type="component" value="Unassembled WGS sequence"/>
</dbReference>
<name>A0A1F6LL66_9BACT</name>
<keyword evidence="1" id="KW-1133">Transmembrane helix</keyword>
<feature type="transmembrane region" description="Helical" evidence="1">
    <location>
        <begin position="160"/>
        <end position="188"/>
    </location>
</feature>
<keyword evidence="1" id="KW-0812">Transmembrane</keyword>
<sequence length="313" mass="35822">MKIEFAKIKTYLIWVLKGFIMGTSDIVPGISGGTMALILNIYEKLIYAIRGLFDKNNLWLLLKRRFKVLSEVIEYKFLLSLGFGILLAVFTLSHPIGWLLENQPVYLWAFFFGLVSASIFFLRKKISRWPLKIWGVFLLGAFFAYIISGVIPAVTPSTPFYFFIAGAIAISAMILPGISGSFLLVVMGKYEQVLNAVRDLDFVVLGIFLLGIIFGLIIFIRILSWLLKHYYEITFAFLVGLMVGSLRKVWPWKIDGLNVLPHKFTFENIIIFVTIAVGFLIVLFLLRCNNKKEVQKEEKEDKKKIEKEVEKIV</sequence>
<dbReference type="AlphaFoldDB" id="A0A1F6LL66"/>
<dbReference type="PANTHER" id="PTHR37308">
    <property type="entry name" value="INTEGRAL MEMBRANE PROTEIN"/>
    <property type="match status" value="1"/>
</dbReference>
<dbReference type="EMBL" id="MFPS01000003">
    <property type="protein sequence ID" value="OGH60128.1"/>
    <property type="molecule type" value="Genomic_DNA"/>
</dbReference>
<dbReference type="PANTHER" id="PTHR37308:SF1">
    <property type="entry name" value="POLYPRENYL-PHOSPHATE TRANSPORTER"/>
    <property type="match status" value="1"/>
</dbReference>
<evidence type="ECO:0000313" key="2">
    <source>
        <dbReference type="EMBL" id="OGH60128.1"/>
    </source>
</evidence>
<reference evidence="2 3" key="1">
    <citation type="journal article" date="2016" name="Nat. Commun.">
        <title>Thousands of microbial genomes shed light on interconnected biogeochemical processes in an aquifer system.</title>
        <authorList>
            <person name="Anantharaman K."/>
            <person name="Brown C.T."/>
            <person name="Hug L.A."/>
            <person name="Sharon I."/>
            <person name="Castelle C.J."/>
            <person name="Probst A.J."/>
            <person name="Thomas B.C."/>
            <person name="Singh A."/>
            <person name="Wilkins M.J."/>
            <person name="Karaoz U."/>
            <person name="Brodie E.L."/>
            <person name="Williams K.H."/>
            <person name="Hubbard S.S."/>
            <person name="Banfield J.F."/>
        </authorList>
    </citation>
    <scope>NUCLEOTIDE SEQUENCE [LARGE SCALE GENOMIC DNA]</scope>
</reference>
<evidence type="ECO:0000256" key="1">
    <source>
        <dbReference type="SAM" id="Phobius"/>
    </source>
</evidence>
<feature type="transmembrane region" description="Helical" evidence="1">
    <location>
        <begin position="73"/>
        <end position="93"/>
    </location>
</feature>
<gene>
    <name evidence="2" type="ORF">A2725_00570</name>
</gene>
<organism evidence="2 3">
    <name type="scientific">Candidatus Magasanikbacteria bacterium RIFCSPHIGHO2_01_FULL_33_34</name>
    <dbReference type="NCBI Taxonomy" id="1798671"/>
    <lineage>
        <taxon>Bacteria</taxon>
        <taxon>Candidatus Magasanikiibacteriota</taxon>
    </lineage>
</organism>
<proteinExistence type="predicted"/>
<dbReference type="Pfam" id="PF04018">
    <property type="entry name" value="VCA0040-like"/>
    <property type="match status" value="1"/>
</dbReference>
<evidence type="ECO:0000313" key="3">
    <source>
        <dbReference type="Proteomes" id="UP000177067"/>
    </source>
</evidence>
<keyword evidence="1" id="KW-0472">Membrane</keyword>
<feature type="transmembrane region" description="Helical" evidence="1">
    <location>
        <begin position="200"/>
        <end position="223"/>
    </location>
</feature>
<feature type="transmembrane region" description="Helical" evidence="1">
    <location>
        <begin position="134"/>
        <end position="154"/>
    </location>
</feature>
<dbReference type="InterPro" id="IPR007163">
    <property type="entry name" value="VCA0040-like"/>
</dbReference>
<evidence type="ECO:0008006" key="4">
    <source>
        <dbReference type="Google" id="ProtNLM"/>
    </source>
</evidence>
<accession>A0A1F6LL66</accession>
<feature type="transmembrane region" description="Helical" evidence="1">
    <location>
        <begin position="266"/>
        <end position="286"/>
    </location>
</feature>
<feature type="transmembrane region" description="Helical" evidence="1">
    <location>
        <begin position="105"/>
        <end position="122"/>
    </location>
</feature>
<comment type="caution">
    <text evidence="2">The sequence shown here is derived from an EMBL/GenBank/DDBJ whole genome shotgun (WGS) entry which is preliminary data.</text>
</comment>